<evidence type="ECO:0000313" key="3">
    <source>
        <dbReference type="Proteomes" id="UP000078200"/>
    </source>
</evidence>
<evidence type="ECO:0000256" key="1">
    <source>
        <dbReference type="SAM" id="Phobius"/>
    </source>
</evidence>
<protein>
    <submittedName>
        <fullName evidence="2">Uncharacterized protein</fullName>
    </submittedName>
</protein>
<feature type="transmembrane region" description="Helical" evidence="1">
    <location>
        <begin position="27"/>
        <end position="48"/>
    </location>
</feature>
<keyword evidence="3" id="KW-1185">Reference proteome</keyword>
<keyword evidence="1" id="KW-0472">Membrane</keyword>
<evidence type="ECO:0000313" key="2">
    <source>
        <dbReference type="EnsemblMetazoa" id="GAUT022086-PA"/>
    </source>
</evidence>
<sequence>MYDGYLYLFALDGFCIKSSTVKNCYDIVILCAFLVMGLLLCYISGWTYHASGQLIQNCGSLAIETPISDCLLLSSRGFSGDEIVNGVKYSISTPNNSMDSLFQRN</sequence>
<name>A0A1A9V0T5_GLOAU</name>
<proteinExistence type="predicted"/>
<accession>A0A1A9V0T5</accession>
<keyword evidence="1" id="KW-1133">Transmembrane helix</keyword>
<dbReference type="EnsemblMetazoa" id="GAUT022086-RA">
    <property type="protein sequence ID" value="GAUT022086-PA"/>
    <property type="gene ID" value="GAUT022086"/>
</dbReference>
<dbReference type="AlphaFoldDB" id="A0A1A9V0T5"/>
<organism evidence="2 3">
    <name type="scientific">Glossina austeni</name>
    <name type="common">Savannah tsetse fly</name>
    <dbReference type="NCBI Taxonomy" id="7395"/>
    <lineage>
        <taxon>Eukaryota</taxon>
        <taxon>Metazoa</taxon>
        <taxon>Ecdysozoa</taxon>
        <taxon>Arthropoda</taxon>
        <taxon>Hexapoda</taxon>
        <taxon>Insecta</taxon>
        <taxon>Pterygota</taxon>
        <taxon>Neoptera</taxon>
        <taxon>Endopterygota</taxon>
        <taxon>Diptera</taxon>
        <taxon>Brachycera</taxon>
        <taxon>Muscomorpha</taxon>
        <taxon>Hippoboscoidea</taxon>
        <taxon>Glossinidae</taxon>
        <taxon>Glossina</taxon>
    </lineage>
</organism>
<dbReference type="Proteomes" id="UP000078200">
    <property type="component" value="Unassembled WGS sequence"/>
</dbReference>
<dbReference type="VEuPathDB" id="VectorBase:GAUT022086"/>
<keyword evidence="1" id="KW-0812">Transmembrane</keyword>
<reference evidence="2" key="1">
    <citation type="submission" date="2020-05" db="UniProtKB">
        <authorList>
            <consortium name="EnsemblMetazoa"/>
        </authorList>
    </citation>
    <scope>IDENTIFICATION</scope>
    <source>
        <strain evidence="2">TTRI</strain>
    </source>
</reference>